<proteinExistence type="predicted"/>
<protein>
    <submittedName>
        <fullName evidence="1">Uncharacterized protein</fullName>
    </submittedName>
</protein>
<gene>
    <name evidence="1" type="ORF">PHAMO_80034</name>
</gene>
<dbReference type="RefSeq" id="WP_002731294.1">
    <property type="nucleotide sequence ID" value="NZ_CAHP01000060.1"/>
</dbReference>
<dbReference type="Proteomes" id="UP000004169">
    <property type="component" value="Unassembled WGS sequence"/>
</dbReference>
<sequence length="70" mass="7976">MTNLSEYQTTKTLINAFMKPGEPTLGELARMSDHDRAMAIRRSLESAGIEVKNWPRKETTAAVNEHWGTW</sequence>
<dbReference type="EMBL" id="CAHP01000060">
    <property type="protein sequence ID" value="CCG43243.1"/>
    <property type="molecule type" value="Genomic_DNA"/>
</dbReference>
<comment type="caution">
    <text evidence="1">The sequence shown here is derived from an EMBL/GenBank/DDBJ whole genome shotgun (WGS) entry which is preliminary data.</text>
</comment>
<dbReference type="AlphaFoldDB" id="H8FY05"/>
<keyword evidence="2" id="KW-1185">Reference proteome</keyword>
<reference evidence="1 2" key="1">
    <citation type="journal article" date="2012" name="J. Bacteriol.">
        <title>Draft Genome Sequence of the Purple Photosynthetic Bacterium Phaeospirillum molischianum DSM120, a Particularly Versatile Bacterium.</title>
        <authorList>
            <person name="Duquesne K."/>
            <person name="Prima V."/>
            <person name="Ji B."/>
            <person name="Rouy Z."/>
            <person name="Medigue C."/>
            <person name="Talla E."/>
            <person name="Sturgis J.N."/>
        </authorList>
    </citation>
    <scope>NUCLEOTIDE SEQUENCE [LARGE SCALE GENOMIC DNA]</scope>
    <source>
        <strain evidence="2">DSM120</strain>
    </source>
</reference>
<dbReference type="STRING" id="1150626.PHAMO_80034"/>
<name>H8FY05_MAGML</name>
<accession>H8FY05</accession>
<organism evidence="1 2">
    <name type="scientific">Magnetospirillum molischianum DSM 120</name>
    <dbReference type="NCBI Taxonomy" id="1150626"/>
    <lineage>
        <taxon>Bacteria</taxon>
        <taxon>Pseudomonadati</taxon>
        <taxon>Pseudomonadota</taxon>
        <taxon>Alphaproteobacteria</taxon>
        <taxon>Rhodospirillales</taxon>
        <taxon>Rhodospirillaceae</taxon>
        <taxon>Magnetospirillum</taxon>
    </lineage>
</organism>
<evidence type="ECO:0000313" key="2">
    <source>
        <dbReference type="Proteomes" id="UP000004169"/>
    </source>
</evidence>
<evidence type="ECO:0000313" key="1">
    <source>
        <dbReference type="EMBL" id="CCG43243.1"/>
    </source>
</evidence>